<reference evidence="5 6" key="1">
    <citation type="submission" date="2020-03" db="EMBL/GenBank/DDBJ databases">
        <title>Genomic Encyclopedia of Type Strains, Phase IV (KMG-IV): sequencing the most valuable type-strain genomes for metagenomic binning, comparative biology and taxonomic classification.</title>
        <authorList>
            <person name="Goeker M."/>
        </authorList>
    </citation>
    <scope>NUCLEOTIDE SEQUENCE [LARGE SCALE GENOMIC DNA]</scope>
    <source>
        <strain evidence="5 6">DSM 105096</strain>
    </source>
</reference>
<dbReference type="SUPFAM" id="SSF46785">
    <property type="entry name" value="Winged helix' DNA-binding domain"/>
    <property type="match status" value="1"/>
</dbReference>
<evidence type="ECO:0000256" key="2">
    <source>
        <dbReference type="ARBA" id="ARBA00023015"/>
    </source>
</evidence>
<dbReference type="InterPro" id="IPR036390">
    <property type="entry name" value="WH_DNA-bd_sf"/>
</dbReference>
<dbReference type="InterPro" id="IPR005650">
    <property type="entry name" value="BlaI_family"/>
</dbReference>
<dbReference type="Gene3D" id="1.10.10.10">
    <property type="entry name" value="Winged helix-like DNA-binding domain superfamily/Winged helix DNA-binding domain"/>
    <property type="match status" value="1"/>
</dbReference>
<keyword evidence="6" id="KW-1185">Reference proteome</keyword>
<name>A0ABX0XG63_9BACT</name>
<dbReference type="EMBL" id="JAATJH010000006">
    <property type="protein sequence ID" value="NJC27868.1"/>
    <property type="molecule type" value="Genomic_DNA"/>
</dbReference>
<accession>A0ABX0XG63</accession>
<sequence>MADKTLPSDAELLLLQALWENPGGTVQDVHAWGERAGKDVGYTTVLTQLQRMHRKGLVTRKRDGKQHRYDAVRGREETETALVDRLSQTAFAGSPVRLALRALGNDRPTTNELEALERWLIEQKNRK</sequence>
<organism evidence="5 6">
    <name type="scientific">Neolewinella antarctica</name>
    <dbReference type="NCBI Taxonomy" id="442734"/>
    <lineage>
        <taxon>Bacteria</taxon>
        <taxon>Pseudomonadati</taxon>
        <taxon>Bacteroidota</taxon>
        <taxon>Saprospiria</taxon>
        <taxon>Saprospirales</taxon>
        <taxon>Lewinellaceae</taxon>
        <taxon>Neolewinella</taxon>
    </lineage>
</organism>
<comment type="caution">
    <text evidence="5">The sequence shown here is derived from an EMBL/GenBank/DDBJ whole genome shotgun (WGS) entry which is preliminary data.</text>
</comment>
<evidence type="ECO:0000256" key="3">
    <source>
        <dbReference type="ARBA" id="ARBA00023125"/>
    </source>
</evidence>
<dbReference type="Proteomes" id="UP000770785">
    <property type="component" value="Unassembled WGS sequence"/>
</dbReference>
<keyword evidence="3" id="KW-0238">DNA-binding</keyword>
<proteinExistence type="inferred from homology"/>
<comment type="similarity">
    <text evidence="1">Belongs to the BlaI transcriptional regulatory family.</text>
</comment>
<dbReference type="InterPro" id="IPR036388">
    <property type="entry name" value="WH-like_DNA-bd_sf"/>
</dbReference>
<protein>
    <submittedName>
        <fullName evidence="5">Transcriptional regulator</fullName>
    </submittedName>
</protein>
<evidence type="ECO:0000256" key="4">
    <source>
        <dbReference type="ARBA" id="ARBA00023163"/>
    </source>
</evidence>
<evidence type="ECO:0000313" key="6">
    <source>
        <dbReference type="Proteomes" id="UP000770785"/>
    </source>
</evidence>
<evidence type="ECO:0000256" key="1">
    <source>
        <dbReference type="ARBA" id="ARBA00011046"/>
    </source>
</evidence>
<dbReference type="RefSeq" id="WP_168039370.1">
    <property type="nucleotide sequence ID" value="NZ_JAATJH010000006.1"/>
</dbReference>
<dbReference type="Pfam" id="PF03965">
    <property type="entry name" value="Penicillinase_R"/>
    <property type="match status" value="1"/>
</dbReference>
<evidence type="ECO:0000313" key="5">
    <source>
        <dbReference type="EMBL" id="NJC27868.1"/>
    </source>
</evidence>
<keyword evidence="4" id="KW-0804">Transcription</keyword>
<gene>
    <name evidence="5" type="ORF">GGR27_003386</name>
</gene>
<keyword evidence="2" id="KW-0805">Transcription regulation</keyword>